<proteinExistence type="predicted"/>
<evidence type="ECO:0000313" key="2">
    <source>
        <dbReference type="EMBL" id="XBO42113.1"/>
    </source>
</evidence>
<organism evidence="2">
    <name type="scientific">Pedococcus sp. KACC 23699</name>
    <dbReference type="NCBI Taxonomy" id="3149228"/>
    <lineage>
        <taxon>Bacteria</taxon>
        <taxon>Bacillati</taxon>
        <taxon>Actinomycetota</taxon>
        <taxon>Actinomycetes</taxon>
        <taxon>Micrococcales</taxon>
        <taxon>Intrasporangiaceae</taxon>
        <taxon>Pedococcus</taxon>
    </lineage>
</organism>
<feature type="transmembrane region" description="Helical" evidence="1">
    <location>
        <begin position="63"/>
        <end position="81"/>
    </location>
</feature>
<name>A0AAU7JP93_9MICO</name>
<evidence type="ECO:0000256" key="1">
    <source>
        <dbReference type="SAM" id="Phobius"/>
    </source>
</evidence>
<accession>A0AAU7JP93</accession>
<dbReference type="AlphaFoldDB" id="A0AAU7JP93"/>
<keyword evidence="1" id="KW-0472">Membrane</keyword>
<gene>
    <name evidence="2" type="ORF">ABEG17_10975</name>
</gene>
<feature type="transmembrane region" description="Helical" evidence="1">
    <location>
        <begin position="88"/>
        <end position="105"/>
    </location>
</feature>
<protein>
    <submittedName>
        <fullName evidence="2">Uncharacterized protein</fullName>
    </submittedName>
</protein>
<keyword evidence="1" id="KW-0812">Transmembrane</keyword>
<keyword evidence="1" id="KW-1133">Transmembrane helix</keyword>
<reference evidence="2" key="1">
    <citation type="submission" date="2024-05" db="EMBL/GenBank/DDBJ databases">
        <authorList>
            <person name="Kim S."/>
            <person name="Heo J."/>
            <person name="Choi H."/>
            <person name="Choi Y."/>
            <person name="Kwon S.-W."/>
            <person name="Kim Y."/>
        </authorList>
    </citation>
    <scope>NUCLEOTIDE SEQUENCE</scope>
    <source>
        <strain evidence="2">KACC 23699</strain>
    </source>
</reference>
<feature type="transmembrane region" description="Helical" evidence="1">
    <location>
        <begin position="135"/>
        <end position="155"/>
    </location>
</feature>
<sequence length="170" mass="17972">MPLPADQPLPSAQPGPSPRRTWPVTAAAVLLGWCFSAWVLFVAAINAAAFFGEQPTRDENIESGLALATAAVPLVLLAVVAVRWGSRWGILLLLGPALLLVPMGLEWAGSAGNADTTRDPAPQRPMAWSDLGGELLRPGWALTVVLLVLLAVSVARSRRATGTASDRHRQ</sequence>
<dbReference type="EMBL" id="CP157483">
    <property type="protein sequence ID" value="XBO42113.1"/>
    <property type="molecule type" value="Genomic_DNA"/>
</dbReference>
<dbReference type="RefSeq" id="WP_406829516.1">
    <property type="nucleotide sequence ID" value="NZ_CP157483.1"/>
</dbReference>
<feature type="transmembrane region" description="Helical" evidence="1">
    <location>
        <begin position="27"/>
        <end position="51"/>
    </location>
</feature>